<dbReference type="AlphaFoldDB" id="A0A368ZUD9"/>
<dbReference type="Proteomes" id="UP000253506">
    <property type="component" value="Unassembled WGS sequence"/>
</dbReference>
<dbReference type="NCBIfam" id="TIGR02450">
    <property type="entry name" value="TIGR02450 family Trp-rich protein"/>
    <property type="match status" value="1"/>
</dbReference>
<proteinExistence type="predicted"/>
<gene>
    <name evidence="1" type="ORF">DFP77_12358</name>
</gene>
<dbReference type="InterPro" id="IPR012663">
    <property type="entry name" value="CHP02450_Tryp"/>
</dbReference>
<comment type="caution">
    <text evidence="1">The sequence shown here is derived from an EMBL/GenBank/DDBJ whole genome shotgun (WGS) entry which is preliminary data.</text>
</comment>
<dbReference type="EMBL" id="QPJQ01000023">
    <property type="protein sequence ID" value="RCX00409.1"/>
    <property type="molecule type" value="Genomic_DNA"/>
</dbReference>
<evidence type="ECO:0000313" key="1">
    <source>
        <dbReference type="EMBL" id="RCX00409.1"/>
    </source>
</evidence>
<organism evidence="1 2">
    <name type="scientific">Marinomonas foliarum</name>
    <dbReference type="NCBI Taxonomy" id="491950"/>
    <lineage>
        <taxon>Bacteria</taxon>
        <taxon>Pseudomonadati</taxon>
        <taxon>Pseudomonadota</taxon>
        <taxon>Gammaproteobacteria</taxon>
        <taxon>Oceanospirillales</taxon>
        <taxon>Oceanospirillaceae</taxon>
        <taxon>Marinomonas</taxon>
    </lineage>
</organism>
<evidence type="ECO:0008006" key="3">
    <source>
        <dbReference type="Google" id="ProtNLM"/>
    </source>
</evidence>
<name>A0A368ZUD9_9GAMM</name>
<dbReference type="RefSeq" id="WP_181858551.1">
    <property type="nucleotide sequence ID" value="NZ_JBQDNF010000029.1"/>
</dbReference>
<sequence>MANQINPNKLLLSKWTSTSPQQKEKHFIVTKLIRDEENVVIECVLEAVISKNQYQLPWQSLTSSEDWLQGWK</sequence>
<dbReference type="Pfam" id="PF09493">
    <property type="entry name" value="DUF2389"/>
    <property type="match status" value="1"/>
</dbReference>
<accession>A0A368ZUD9</accession>
<protein>
    <recommendedName>
        <fullName evidence="3">TIGR02450 family Trp-rich protein</fullName>
    </recommendedName>
</protein>
<reference evidence="1 2" key="1">
    <citation type="submission" date="2018-07" db="EMBL/GenBank/DDBJ databases">
        <title>Genomic Encyclopedia of Type Strains, Phase III (KMG-III): the genomes of soil and plant-associated and newly described type strains.</title>
        <authorList>
            <person name="Whitman W."/>
        </authorList>
    </citation>
    <scope>NUCLEOTIDE SEQUENCE [LARGE SCALE GENOMIC DNA]</scope>
    <source>
        <strain evidence="1 2">CECT 7731</strain>
    </source>
</reference>
<evidence type="ECO:0000313" key="2">
    <source>
        <dbReference type="Proteomes" id="UP000253506"/>
    </source>
</evidence>